<feature type="compositionally biased region" description="Pro residues" evidence="1">
    <location>
        <begin position="54"/>
        <end position="78"/>
    </location>
</feature>
<reference evidence="2" key="2">
    <citation type="submission" date="2018-04" db="EMBL/GenBank/DDBJ databases">
        <title>OnivRS2 (Oryza nivara Reference Sequence Version 2).</title>
        <authorList>
            <person name="Zhang J."/>
            <person name="Kudrna D."/>
            <person name="Lee S."/>
            <person name="Talag J."/>
            <person name="Rajasekar S."/>
            <person name="Welchert J."/>
            <person name="Hsing Y.-I."/>
            <person name="Wing R.A."/>
        </authorList>
    </citation>
    <scope>NUCLEOTIDE SEQUENCE [LARGE SCALE GENOMIC DNA]</scope>
    <source>
        <strain evidence="2">SL10</strain>
    </source>
</reference>
<reference evidence="2" key="1">
    <citation type="submission" date="2015-04" db="UniProtKB">
        <authorList>
            <consortium name="EnsemblPlants"/>
        </authorList>
    </citation>
    <scope>IDENTIFICATION</scope>
    <source>
        <strain evidence="2">SL10</strain>
    </source>
</reference>
<organism evidence="2">
    <name type="scientific">Oryza nivara</name>
    <name type="common">Indian wild rice</name>
    <name type="synonym">Oryza sativa f. spontanea</name>
    <dbReference type="NCBI Taxonomy" id="4536"/>
    <lineage>
        <taxon>Eukaryota</taxon>
        <taxon>Viridiplantae</taxon>
        <taxon>Streptophyta</taxon>
        <taxon>Embryophyta</taxon>
        <taxon>Tracheophyta</taxon>
        <taxon>Spermatophyta</taxon>
        <taxon>Magnoliopsida</taxon>
        <taxon>Liliopsida</taxon>
        <taxon>Poales</taxon>
        <taxon>Poaceae</taxon>
        <taxon>BOP clade</taxon>
        <taxon>Oryzoideae</taxon>
        <taxon>Oryzeae</taxon>
        <taxon>Oryzinae</taxon>
        <taxon>Oryza</taxon>
    </lineage>
</organism>
<dbReference type="EnsemblPlants" id="ONIVA02G09730.1">
    <property type="protein sequence ID" value="ONIVA02G09730.1"/>
    <property type="gene ID" value="ONIVA02G09730"/>
</dbReference>
<protein>
    <submittedName>
        <fullName evidence="2">Uncharacterized protein</fullName>
    </submittedName>
</protein>
<dbReference type="Gramene" id="ONIVA02G09730.1">
    <property type="protein sequence ID" value="ONIVA02G09730.1"/>
    <property type="gene ID" value="ONIVA02G09730"/>
</dbReference>
<dbReference type="HOGENOM" id="CLU_194831_0_0_1"/>
<evidence type="ECO:0000313" key="2">
    <source>
        <dbReference type="EnsemblPlants" id="ONIVA02G09730.1"/>
    </source>
</evidence>
<proteinExistence type="predicted"/>
<keyword evidence="3" id="KW-1185">Reference proteome</keyword>
<dbReference type="OMA" id="ISPRPIC"/>
<sequence length="93" mass="10032">MALLLRRRRHRLLAVVQLAVALWLAATSGYWCKMGVAPPLPPGQLVVDGSRTPTNPPPPQPHWPWRPQPEPAPTPVCPPEGCTGGGHPSGRKP</sequence>
<evidence type="ECO:0000256" key="1">
    <source>
        <dbReference type="SAM" id="MobiDB-lite"/>
    </source>
</evidence>
<feature type="region of interest" description="Disordered" evidence="1">
    <location>
        <begin position="42"/>
        <end position="93"/>
    </location>
</feature>
<name>A0A0E0G3K3_ORYNI</name>
<dbReference type="Proteomes" id="UP000006591">
    <property type="component" value="Chromosome 2"/>
</dbReference>
<feature type="compositionally biased region" description="Gly residues" evidence="1">
    <location>
        <begin position="82"/>
        <end position="93"/>
    </location>
</feature>
<dbReference type="AlphaFoldDB" id="A0A0E0G3K3"/>
<evidence type="ECO:0000313" key="3">
    <source>
        <dbReference type="Proteomes" id="UP000006591"/>
    </source>
</evidence>
<accession>A0A0E0G3K3</accession>